<accession>A0ABR3IRU0</accession>
<dbReference type="InterPro" id="IPR013094">
    <property type="entry name" value="AB_hydrolase_3"/>
</dbReference>
<dbReference type="PANTHER" id="PTHR23024">
    <property type="entry name" value="ARYLACETAMIDE DEACETYLASE"/>
    <property type="match status" value="1"/>
</dbReference>
<dbReference type="Gene3D" id="3.40.50.1820">
    <property type="entry name" value="alpha/beta hydrolase"/>
    <property type="match status" value="1"/>
</dbReference>
<protein>
    <recommendedName>
        <fullName evidence="1">Alpha/beta hydrolase fold-3 domain-containing protein</fullName>
    </recommendedName>
</protein>
<dbReference type="EMBL" id="JASNQZ010000015">
    <property type="protein sequence ID" value="KAL0945987.1"/>
    <property type="molecule type" value="Genomic_DNA"/>
</dbReference>
<comment type="caution">
    <text evidence="2">The sequence shown here is derived from an EMBL/GenBank/DDBJ whole genome shotgun (WGS) entry which is preliminary data.</text>
</comment>
<dbReference type="PANTHER" id="PTHR23024:SF24">
    <property type="entry name" value="ALPHA_BETA HYDROLASE FOLD-3 DOMAIN-CONTAINING PROTEIN"/>
    <property type="match status" value="1"/>
</dbReference>
<name>A0ABR3IRU0_9AGAR</name>
<gene>
    <name evidence="2" type="ORF">HGRIS_012265</name>
</gene>
<evidence type="ECO:0000259" key="1">
    <source>
        <dbReference type="Pfam" id="PF07859"/>
    </source>
</evidence>
<keyword evidence="3" id="KW-1185">Reference proteome</keyword>
<reference evidence="3" key="1">
    <citation type="submission" date="2024-06" db="EMBL/GenBank/DDBJ databases">
        <title>Multi-omics analyses provide insights into the biosynthesis of the anticancer antibiotic pleurotin in Hohenbuehelia grisea.</title>
        <authorList>
            <person name="Weaver J.A."/>
            <person name="Alberti F."/>
        </authorList>
    </citation>
    <scope>NUCLEOTIDE SEQUENCE [LARGE SCALE GENOMIC DNA]</scope>
    <source>
        <strain evidence="3">T-177</strain>
    </source>
</reference>
<dbReference type="Proteomes" id="UP001556367">
    <property type="component" value="Unassembled WGS sequence"/>
</dbReference>
<dbReference type="InterPro" id="IPR050466">
    <property type="entry name" value="Carboxylest/Gibb_receptor"/>
</dbReference>
<proteinExistence type="predicted"/>
<organism evidence="2 3">
    <name type="scientific">Hohenbuehelia grisea</name>
    <dbReference type="NCBI Taxonomy" id="104357"/>
    <lineage>
        <taxon>Eukaryota</taxon>
        <taxon>Fungi</taxon>
        <taxon>Dikarya</taxon>
        <taxon>Basidiomycota</taxon>
        <taxon>Agaricomycotina</taxon>
        <taxon>Agaricomycetes</taxon>
        <taxon>Agaricomycetidae</taxon>
        <taxon>Agaricales</taxon>
        <taxon>Pleurotineae</taxon>
        <taxon>Pleurotaceae</taxon>
        <taxon>Hohenbuehelia</taxon>
    </lineage>
</organism>
<feature type="domain" description="Alpha/beta hydrolase fold-3" evidence="1">
    <location>
        <begin position="164"/>
        <end position="327"/>
    </location>
</feature>
<evidence type="ECO:0000313" key="2">
    <source>
        <dbReference type="EMBL" id="KAL0945987.1"/>
    </source>
</evidence>
<evidence type="ECO:0000313" key="3">
    <source>
        <dbReference type="Proteomes" id="UP001556367"/>
    </source>
</evidence>
<dbReference type="InterPro" id="IPR029058">
    <property type="entry name" value="AB_hydrolase_fold"/>
</dbReference>
<dbReference type="SUPFAM" id="SSF53474">
    <property type="entry name" value="alpha/beta-Hydrolases"/>
    <property type="match status" value="1"/>
</dbReference>
<dbReference type="Pfam" id="PF07859">
    <property type="entry name" value="Abhydrolase_3"/>
    <property type="match status" value="2"/>
</dbReference>
<sequence>MSHIPSTSLSTNDLSILAPDLRHVIASLPRINETADSPDAVVKFMRSIPLRPYDNPDAIVRDVRVPGPVDTAPRPSTTVRVFTPRNIATGELLPVVLWSHHGGFFSMSPARLDPFCTSIAVDARVIIVAPAYRQSPEHPFPARMFYLAPFDLVASAFDLSILLAFEDVYQVLLWLTESDEVSHYGIDASRIAIGGTSAGAALAVGTLLRYRDEGRDTAKIRLLLLDDGAFTDASTSYSTAHNPVNRLWNAKLTRFMWNLYLPHGSEALDAPTRAYAVPAFAENFADLPPILCAQWDDLTNDAIAFAHRLLEQGVAVEIHTYRGTFHVSDKLVPTAKSSLKKRADIVEALKAAFNGSEEPGL</sequence>
<feature type="domain" description="Alpha/beta hydrolase fold-3" evidence="1">
    <location>
        <begin position="96"/>
        <end position="143"/>
    </location>
</feature>